<dbReference type="InterPro" id="IPR008974">
    <property type="entry name" value="TRAF-like"/>
</dbReference>
<accession>A0A0T6B5U8</accession>
<evidence type="ECO:0000256" key="1">
    <source>
        <dbReference type="SAM" id="Coils"/>
    </source>
</evidence>
<dbReference type="Gene3D" id="3.30.40.10">
    <property type="entry name" value="Zinc/RING finger domain, C3HC4 (zinc finger)"/>
    <property type="match status" value="1"/>
</dbReference>
<evidence type="ECO:0000313" key="4">
    <source>
        <dbReference type="Proteomes" id="UP000051574"/>
    </source>
</evidence>
<dbReference type="Proteomes" id="UP000051574">
    <property type="component" value="Unassembled WGS sequence"/>
</dbReference>
<feature type="region of interest" description="Disordered" evidence="2">
    <location>
        <begin position="75"/>
        <end position="117"/>
    </location>
</feature>
<protein>
    <recommendedName>
        <fullName evidence="5">TRAF-type domain-containing protein</fullName>
    </recommendedName>
</protein>
<evidence type="ECO:0008006" key="5">
    <source>
        <dbReference type="Google" id="ProtNLM"/>
    </source>
</evidence>
<proteinExistence type="predicted"/>
<dbReference type="OrthoDB" id="1737200at2759"/>
<comment type="caution">
    <text evidence="3">The sequence shown here is derived from an EMBL/GenBank/DDBJ whole genome shotgun (WGS) entry which is preliminary data.</text>
</comment>
<dbReference type="SUPFAM" id="SSF49599">
    <property type="entry name" value="TRAF domain-like"/>
    <property type="match status" value="2"/>
</dbReference>
<dbReference type="InterPro" id="IPR013083">
    <property type="entry name" value="Znf_RING/FYVE/PHD"/>
</dbReference>
<evidence type="ECO:0000256" key="2">
    <source>
        <dbReference type="SAM" id="MobiDB-lite"/>
    </source>
</evidence>
<dbReference type="AlphaFoldDB" id="A0A0T6B5U8"/>
<reference evidence="3 4" key="1">
    <citation type="submission" date="2015-09" db="EMBL/GenBank/DDBJ databases">
        <title>Draft genome of the scarab beetle Oryctes borbonicus.</title>
        <authorList>
            <person name="Meyer J.M."/>
            <person name="Markov G.V."/>
            <person name="Baskaran P."/>
            <person name="Herrmann M."/>
            <person name="Sommer R.J."/>
            <person name="Roedelsperger C."/>
        </authorList>
    </citation>
    <scope>NUCLEOTIDE SEQUENCE [LARGE SCALE GENOMIC DNA]</scope>
    <source>
        <strain evidence="3">OB123</strain>
        <tissue evidence="3">Whole animal</tissue>
    </source>
</reference>
<keyword evidence="1" id="KW-0175">Coiled coil</keyword>
<dbReference type="Gene3D" id="2.60.210.10">
    <property type="entry name" value="Apoptosis, Tumor Necrosis Factor Receptor Associated Protein 2, Chain A"/>
    <property type="match status" value="1"/>
</dbReference>
<name>A0A0T6B5U8_9SCAR</name>
<organism evidence="3 4">
    <name type="scientific">Oryctes borbonicus</name>
    <dbReference type="NCBI Taxonomy" id="1629725"/>
    <lineage>
        <taxon>Eukaryota</taxon>
        <taxon>Metazoa</taxon>
        <taxon>Ecdysozoa</taxon>
        <taxon>Arthropoda</taxon>
        <taxon>Hexapoda</taxon>
        <taxon>Insecta</taxon>
        <taxon>Pterygota</taxon>
        <taxon>Neoptera</taxon>
        <taxon>Endopterygota</taxon>
        <taxon>Coleoptera</taxon>
        <taxon>Polyphaga</taxon>
        <taxon>Scarabaeiformia</taxon>
        <taxon>Scarabaeidae</taxon>
        <taxon>Dynastinae</taxon>
        <taxon>Oryctes</taxon>
    </lineage>
</organism>
<evidence type="ECO:0000313" key="3">
    <source>
        <dbReference type="EMBL" id="KRT82707.1"/>
    </source>
</evidence>
<keyword evidence="4" id="KW-1185">Reference proteome</keyword>
<feature type="coiled-coil region" evidence="1">
    <location>
        <begin position="276"/>
        <end position="345"/>
    </location>
</feature>
<sequence length="405" mass="47601">MMNSNYRPFTCYFCNKLIQRETESIHITTCGSVLEPCKNKCGSYVPRNMRVKHMQECANKRTNTFPRLMKQKRIEQIDSPSSPTSSTSGNGMYNGVSLPPNLNLYRDRERDNERDRERDHINSITNKFLALEQAFAQLQKTTEIIKSRQEQLQQRAATYEHLKLQNEKMQYQNQVLQEWKKNVDMQLNTLNYESAQNIKSRTESERKWSAMIDEKMRLVQDLNANLNSQKDSFLKEQIYNRETQNELQAEIKKFQTFYTQENATVCALWSDQGKQIESVKENITSLTSNLEDQKLKYNTVVFDLRAISQVSSENAEKLEMQERELKELKKSFLQLKIDVEMLEEATNSREHVLPGHIVWKINDFTLKLETAKSNNFVLKGPIFYSHSYGYKIRVSVYINYVDNIN</sequence>
<feature type="compositionally biased region" description="Low complexity" evidence="2">
    <location>
        <begin position="79"/>
        <end position="88"/>
    </location>
</feature>
<gene>
    <name evidence="3" type="ORF">AMK59_4294</name>
</gene>
<feature type="compositionally biased region" description="Basic and acidic residues" evidence="2">
    <location>
        <begin position="105"/>
        <end position="117"/>
    </location>
</feature>
<dbReference type="EMBL" id="LJIG01009624">
    <property type="protein sequence ID" value="KRT82707.1"/>
    <property type="molecule type" value="Genomic_DNA"/>
</dbReference>